<comment type="caution">
    <text evidence="1">The sequence shown here is derived from an EMBL/GenBank/DDBJ whole genome shotgun (WGS) entry which is preliminary data.</text>
</comment>
<evidence type="ECO:0000313" key="1">
    <source>
        <dbReference type="EMBL" id="GAO16862.1"/>
    </source>
</evidence>
<reference evidence="2" key="1">
    <citation type="journal article" date="2016" name="Genome Announc.">
        <title>Genome sequence of Ustilaginoidea virens IPU010, a rice pathogenic fungus causing false smut.</title>
        <authorList>
            <person name="Kumagai T."/>
            <person name="Ishii T."/>
            <person name="Terai G."/>
            <person name="Umemura M."/>
            <person name="Machida M."/>
            <person name="Asai K."/>
        </authorList>
    </citation>
    <scope>NUCLEOTIDE SEQUENCE [LARGE SCALE GENOMIC DNA]</scope>
    <source>
        <strain evidence="2">IPU010</strain>
    </source>
</reference>
<accession>A0A1B5L0G7</accession>
<sequence>MIALQIRELRPILGRHNMQVYTIKKCMDVARQAPCKGLRASEVESHCPNKNAKGATSVPSESSISIYRNNLSLSIVISK</sequence>
<evidence type="ECO:0000313" key="2">
    <source>
        <dbReference type="Proteomes" id="UP000054053"/>
    </source>
</evidence>
<dbReference type="EMBL" id="BBTG02000004">
    <property type="protein sequence ID" value="GAO16862.1"/>
    <property type="molecule type" value="Genomic_DNA"/>
</dbReference>
<dbReference type="Proteomes" id="UP000054053">
    <property type="component" value="Unassembled WGS sequence"/>
</dbReference>
<organism evidence="1 2">
    <name type="scientific">Ustilaginoidea virens</name>
    <name type="common">Rice false smut fungus</name>
    <name type="synonym">Villosiclava virens</name>
    <dbReference type="NCBI Taxonomy" id="1159556"/>
    <lineage>
        <taxon>Eukaryota</taxon>
        <taxon>Fungi</taxon>
        <taxon>Dikarya</taxon>
        <taxon>Ascomycota</taxon>
        <taxon>Pezizomycotina</taxon>
        <taxon>Sordariomycetes</taxon>
        <taxon>Hypocreomycetidae</taxon>
        <taxon>Hypocreales</taxon>
        <taxon>Clavicipitaceae</taxon>
        <taxon>Ustilaginoidea</taxon>
    </lineage>
</organism>
<proteinExistence type="predicted"/>
<name>A0A1B5L0G7_USTVR</name>
<dbReference type="AlphaFoldDB" id="A0A1B5L0G7"/>
<protein>
    <submittedName>
        <fullName evidence="1">Uncharacterized protein</fullName>
    </submittedName>
</protein>
<gene>
    <name evidence="1" type="ORF">UVI_02011830</name>
</gene>